<dbReference type="HOGENOM" id="CLU_2233546_0_0_11"/>
<protein>
    <submittedName>
        <fullName evidence="1">Uncharacterized protein</fullName>
    </submittedName>
</protein>
<name>A0A0H3MS32_MYCLB</name>
<evidence type="ECO:0000313" key="2">
    <source>
        <dbReference type="Proteomes" id="UP000006900"/>
    </source>
</evidence>
<dbReference type="Proteomes" id="UP000006900">
    <property type="component" value="Chromosome"/>
</dbReference>
<dbReference type="EMBL" id="FM211192">
    <property type="protein sequence ID" value="CAR72347.1"/>
    <property type="molecule type" value="Genomic_DNA"/>
</dbReference>
<gene>
    <name evidence="1" type="ordered locus">MLBr02249</name>
</gene>
<evidence type="ECO:0000313" key="1">
    <source>
        <dbReference type="EMBL" id="CAR72347.1"/>
    </source>
</evidence>
<organism evidence="1 2">
    <name type="scientific">Mycobacterium leprae (strain Br4923)</name>
    <dbReference type="NCBI Taxonomy" id="561304"/>
    <lineage>
        <taxon>Bacteria</taxon>
        <taxon>Bacillati</taxon>
        <taxon>Actinomycetota</taxon>
        <taxon>Actinomycetes</taxon>
        <taxon>Mycobacteriales</taxon>
        <taxon>Mycobacteriaceae</taxon>
        <taxon>Mycobacterium</taxon>
    </lineage>
</organism>
<dbReference type="AlphaFoldDB" id="A0A0H3MS32"/>
<proteinExistence type="predicted"/>
<dbReference type="KEGG" id="mlb:MLBr02249"/>
<accession>A0A0H3MS32</accession>
<sequence length="105" mass="11233">MLDEIIGWRQGLAKFTILSWPNAMSSTGPIVGEHRENNRTTAGFGCVPPSRLAERGIPPLSGEPVVDGDLVTGFQQLGSHAAAHAPQADKLDVHVIHHAGFSEAW</sequence>
<reference evidence="1 2" key="1">
    <citation type="journal article" date="2009" name="Nat. Genet.">
        <title>Comparative genomic and phylogeographic analysis of Mycobacterium leprae.</title>
        <authorList>
            <person name="Monot M."/>
            <person name="Honore N."/>
            <person name="Garnier T."/>
            <person name="Zidane N."/>
            <person name="Sherafi D."/>
            <person name="Paniz-Mondolfi A."/>
            <person name="Matsuoka M."/>
            <person name="Taylor G.M."/>
            <person name="Donoghue H.D."/>
            <person name="Bouwman A."/>
            <person name="Mays S."/>
            <person name="Watson C."/>
            <person name="Lockwood D."/>
            <person name="Khamispour A."/>
            <person name="Dowlati Y."/>
            <person name="Jianping S."/>
            <person name="Rea T.H."/>
            <person name="Vera-Cabrera L."/>
            <person name="Stefani M.M."/>
            <person name="Banu S."/>
            <person name="Macdonald M."/>
            <person name="Sapkota B.R."/>
            <person name="Spencer J.S."/>
            <person name="Thomas J."/>
            <person name="Harshman K."/>
            <person name="Singh P."/>
            <person name="Busso P."/>
            <person name="Gattiker A."/>
            <person name="Rougemont J."/>
            <person name="Brennan P.J."/>
            <person name="Cole S.T."/>
        </authorList>
    </citation>
    <scope>NUCLEOTIDE SEQUENCE [LARGE SCALE GENOMIC DNA]</scope>
    <source>
        <strain evidence="2">Br4923</strain>
    </source>
</reference>